<comment type="caution">
    <text evidence="1">The sequence shown here is derived from an EMBL/GenBank/DDBJ whole genome shotgun (WGS) entry which is preliminary data.</text>
</comment>
<sequence length="224" mass="24697">MQAVAALAFAFTYLAAARGHFPFIVPDSNGKAVTVVFSDNLSPDTNVNIEKIAQTRLTLRHADGQETALQWTKGNGYYQVTVPAGELRIIYGTTDYGVLQKGEAPPFKLVYYPKAILGKADDPRAVIGEKLPLEIVVEGKSGEIRFRVLRQGKPLAEAETTVLLPDGSKQAVKTDKEGYTPVFRTAGRFGVWTRWTEDKKGEHAGRTFQQIRHYATLVCDISNP</sequence>
<dbReference type="Proteomes" id="UP000542342">
    <property type="component" value="Unassembled WGS sequence"/>
</dbReference>
<dbReference type="EMBL" id="JACEFB010000002">
    <property type="protein sequence ID" value="MBA2225562.1"/>
    <property type="molecule type" value="Genomic_DNA"/>
</dbReference>
<proteinExistence type="predicted"/>
<gene>
    <name evidence="1" type="ORF">H0921_05225</name>
</gene>
<reference evidence="1 2" key="1">
    <citation type="submission" date="2020-07" db="EMBL/GenBank/DDBJ databases">
        <title>Thermogemmata thermophila gen. nov., sp. nov., a novel moderate thermophilic planctomycete from a Kamchatka hot spring.</title>
        <authorList>
            <person name="Elcheninov A.G."/>
            <person name="Podosokorskaya O.A."/>
            <person name="Kovaleva O.L."/>
            <person name="Novikov A."/>
            <person name="Bonch-Osmolovskaya E.A."/>
            <person name="Toshchakov S.V."/>
            <person name="Kublanov I.V."/>
        </authorList>
    </citation>
    <scope>NUCLEOTIDE SEQUENCE [LARGE SCALE GENOMIC DNA]</scope>
    <source>
        <strain evidence="1 2">2918</strain>
    </source>
</reference>
<name>A0A7V9ABA4_9BACT</name>
<accession>A0A7V9ABA4</accession>
<protein>
    <submittedName>
        <fullName evidence="1">DUF4198 domain-containing protein</fullName>
    </submittedName>
</protein>
<keyword evidence="2" id="KW-1185">Reference proteome</keyword>
<evidence type="ECO:0000313" key="1">
    <source>
        <dbReference type="EMBL" id="MBA2225562.1"/>
    </source>
</evidence>
<dbReference type="AlphaFoldDB" id="A0A7V9ABA4"/>
<evidence type="ECO:0000313" key="2">
    <source>
        <dbReference type="Proteomes" id="UP000542342"/>
    </source>
</evidence>
<organism evidence="1 2">
    <name type="scientific">Thermogemmata fonticola</name>
    <dbReference type="NCBI Taxonomy" id="2755323"/>
    <lineage>
        <taxon>Bacteria</taxon>
        <taxon>Pseudomonadati</taxon>
        <taxon>Planctomycetota</taxon>
        <taxon>Planctomycetia</taxon>
        <taxon>Gemmatales</taxon>
        <taxon>Gemmataceae</taxon>
        <taxon>Thermogemmata</taxon>
    </lineage>
</organism>